<organism evidence="2 3">
    <name type="scientific">Perkinsus olseni</name>
    <name type="common">Perkinsus atlanticus</name>
    <dbReference type="NCBI Taxonomy" id="32597"/>
    <lineage>
        <taxon>Eukaryota</taxon>
        <taxon>Sar</taxon>
        <taxon>Alveolata</taxon>
        <taxon>Perkinsozoa</taxon>
        <taxon>Perkinsea</taxon>
        <taxon>Perkinsida</taxon>
        <taxon>Perkinsidae</taxon>
        <taxon>Perkinsus</taxon>
    </lineage>
</organism>
<comment type="caution">
    <text evidence="2">The sequence shown here is derived from an EMBL/GenBank/DDBJ whole genome shotgun (WGS) entry which is preliminary data.</text>
</comment>
<gene>
    <name evidence="2" type="ORF">FOZ60_011801</name>
</gene>
<name>A0A7J6PLX4_PEROL</name>
<dbReference type="Proteomes" id="UP000541610">
    <property type="component" value="Unassembled WGS sequence"/>
</dbReference>
<dbReference type="OrthoDB" id="441549at2759"/>
<proteinExistence type="predicted"/>
<reference evidence="2 3" key="1">
    <citation type="submission" date="2020-04" db="EMBL/GenBank/DDBJ databases">
        <title>Perkinsus olseni comparative genomics.</title>
        <authorList>
            <person name="Bogema D.R."/>
        </authorList>
    </citation>
    <scope>NUCLEOTIDE SEQUENCE [LARGE SCALE GENOMIC DNA]</scope>
    <source>
        <strain evidence="2">00978-12</strain>
    </source>
</reference>
<sequence>MATAQLVWDDSGVWRTATTRDDNHDQAIFWFPIKDPSRFQIYARLIERLARLHFGPTAVNGSPDRIRSTFREDSGSDYIIFQPLPDLPVALAMAPPQKQYRTESGGRWKCGVVYRAGTDTADPSVSDAVRAYKVLGQNFTDAVQEDGGCVDNGLHRLLHAAQRTMADSSVVALFRAAVGIRPPERVLAPVAAYAEARDRSTQRKELGPTPGRGLDRMFADCRAVAVRAAAAAAAAKSTGCGVTQVHSTLRLKTRSPGISSKRVQQCCGIPWVRGQERRRGPFCHLGRPRTSSVDNPFIPSPVHLPQRTEPRDPYFYTRRH</sequence>
<dbReference type="EMBL" id="JABANP010000005">
    <property type="protein sequence ID" value="KAF4697129.1"/>
    <property type="molecule type" value="Genomic_DNA"/>
</dbReference>
<protein>
    <submittedName>
        <fullName evidence="2">Uncharacterized protein</fullName>
    </submittedName>
</protein>
<dbReference type="AlphaFoldDB" id="A0A7J6PLX4"/>
<evidence type="ECO:0000313" key="3">
    <source>
        <dbReference type="Proteomes" id="UP000541610"/>
    </source>
</evidence>
<evidence type="ECO:0000313" key="2">
    <source>
        <dbReference type="EMBL" id="KAF4697129.1"/>
    </source>
</evidence>
<accession>A0A7J6PLX4</accession>
<evidence type="ECO:0000256" key="1">
    <source>
        <dbReference type="SAM" id="MobiDB-lite"/>
    </source>
</evidence>
<feature type="region of interest" description="Disordered" evidence="1">
    <location>
        <begin position="294"/>
        <end position="320"/>
    </location>
</feature>